<protein>
    <submittedName>
        <fullName evidence="1">Uncharacterized protein</fullName>
    </submittedName>
</protein>
<sequence length="165" mass="19715">MPKRRSPILEKVKRLMRMSPLSLAKMRKPVRGAKNFHLLSHYKRYGFIQEYQFSPSGTPLFQIRHRKKRDLYSLLRLVFVCLRGGFENRVRSSEVYFQNSSMEMEATHAIEYAVEEEEEEEVEEEMENEDGYESSVDERAQRFIDKFYQQMKLQKLQSSSLLLCD</sequence>
<name>A0A7C8YMS1_OPUST</name>
<evidence type="ECO:0000313" key="1">
    <source>
        <dbReference type="EMBL" id="MBA4622172.1"/>
    </source>
</evidence>
<accession>A0A7C8YMS1</accession>
<dbReference type="PANTHER" id="PTHR33265">
    <property type="entry name" value="AVR9/CF-9 RAPIDLY ELICITED PROTEIN-RELATED"/>
    <property type="match status" value="1"/>
</dbReference>
<dbReference type="AlphaFoldDB" id="A0A7C8YMS1"/>
<dbReference type="InterPro" id="IPR008480">
    <property type="entry name" value="DUF761_pln"/>
</dbReference>
<proteinExistence type="predicted"/>
<dbReference type="EMBL" id="GISG01037319">
    <property type="protein sequence ID" value="MBA4622172.1"/>
    <property type="molecule type" value="Transcribed_RNA"/>
</dbReference>
<reference evidence="1" key="1">
    <citation type="journal article" date="2013" name="J. Plant Res.">
        <title>Effect of fungi and light on seed germination of three Opuntia species from semiarid lands of central Mexico.</title>
        <authorList>
            <person name="Delgado-Sanchez P."/>
            <person name="Jimenez-Bremont J.F."/>
            <person name="Guerrero-Gonzalez Mde L."/>
            <person name="Flores J."/>
        </authorList>
    </citation>
    <scope>NUCLEOTIDE SEQUENCE</scope>
    <source>
        <tissue evidence="1">Cladode</tissue>
    </source>
</reference>
<dbReference type="PANTHER" id="PTHR33265:SF10">
    <property type="entry name" value="OS01G0133200 PROTEIN"/>
    <property type="match status" value="1"/>
</dbReference>
<reference evidence="1" key="2">
    <citation type="submission" date="2020-07" db="EMBL/GenBank/DDBJ databases">
        <authorList>
            <person name="Vera ALvarez R."/>
            <person name="Arias-Moreno D.M."/>
            <person name="Jimenez-Jacinto V."/>
            <person name="Jimenez-Bremont J.F."/>
            <person name="Swaminathan K."/>
            <person name="Moose S.P."/>
            <person name="Guerrero-Gonzalez M.L."/>
            <person name="Marino-Ramirez L."/>
            <person name="Landsman D."/>
            <person name="Rodriguez-Kessler M."/>
            <person name="Delgado-Sanchez P."/>
        </authorList>
    </citation>
    <scope>NUCLEOTIDE SEQUENCE</scope>
    <source>
        <tissue evidence="1">Cladode</tissue>
    </source>
</reference>
<organism evidence="1">
    <name type="scientific">Opuntia streptacantha</name>
    <name type="common">Prickly pear cactus</name>
    <name type="synonym">Opuntia cardona</name>
    <dbReference type="NCBI Taxonomy" id="393608"/>
    <lineage>
        <taxon>Eukaryota</taxon>
        <taxon>Viridiplantae</taxon>
        <taxon>Streptophyta</taxon>
        <taxon>Embryophyta</taxon>
        <taxon>Tracheophyta</taxon>
        <taxon>Spermatophyta</taxon>
        <taxon>Magnoliopsida</taxon>
        <taxon>eudicotyledons</taxon>
        <taxon>Gunneridae</taxon>
        <taxon>Pentapetalae</taxon>
        <taxon>Caryophyllales</taxon>
        <taxon>Cactineae</taxon>
        <taxon>Cactaceae</taxon>
        <taxon>Opuntioideae</taxon>
        <taxon>Opuntia</taxon>
    </lineage>
</organism>
<dbReference type="Pfam" id="PF05553">
    <property type="entry name" value="DUF761"/>
    <property type="match status" value="1"/>
</dbReference>